<dbReference type="PANTHER" id="PTHR47117">
    <property type="entry name" value="STAR-RELATED LIPID TRANSFER PROTEIN 9"/>
    <property type="match status" value="1"/>
</dbReference>
<dbReference type="EMBL" id="GITU01005074">
    <property type="protein sequence ID" value="MBC1173777.1"/>
    <property type="molecule type" value="Transcribed_RNA"/>
</dbReference>
<dbReference type="InterPro" id="IPR036961">
    <property type="entry name" value="Kinesin_motor_dom_sf"/>
</dbReference>
<evidence type="ECO:0000256" key="3">
    <source>
        <dbReference type="ARBA" id="ARBA00023054"/>
    </source>
</evidence>
<dbReference type="PROSITE" id="PS00411">
    <property type="entry name" value="KINESIN_MOTOR_1"/>
    <property type="match status" value="1"/>
</dbReference>
<reference evidence="9" key="2">
    <citation type="journal article" date="2020" name="BMC">
        <title>Leishmania infection induces a limited differential gene expression in the sand fly midgut.</title>
        <authorList>
            <person name="Coutinho-Abreu I.V."/>
            <person name="Serafim T.D."/>
            <person name="Meneses C."/>
            <person name="Kamhawi S."/>
            <person name="Oliveira F."/>
            <person name="Valenzuela J.G."/>
        </authorList>
    </citation>
    <scope>NUCLEOTIDE SEQUENCE</scope>
    <source>
        <strain evidence="9">Jacobina</strain>
        <tissue evidence="9">Midgut</tissue>
    </source>
</reference>
<dbReference type="SMART" id="SM00129">
    <property type="entry name" value="KISc"/>
    <property type="match status" value="1"/>
</dbReference>
<proteinExistence type="inferred from homology"/>
<dbReference type="VEuPathDB" id="VectorBase:LLONM1_002892"/>
<dbReference type="CDD" id="cd22708">
    <property type="entry name" value="FHA_KIF16"/>
    <property type="match status" value="1"/>
</dbReference>
<evidence type="ECO:0000256" key="1">
    <source>
        <dbReference type="ARBA" id="ARBA00022741"/>
    </source>
</evidence>
<protein>
    <submittedName>
        <fullName evidence="9">Putative kinesin-like protein</fullName>
    </submittedName>
</protein>
<evidence type="ECO:0000259" key="8">
    <source>
        <dbReference type="PROSITE" id="PS50195"/>
    </source>
</evidence>
<dbReference type="Pfam" id="PF00787">
    <property type="entry name" value="PX"/>
    <property type="match status" value="1"/>
</dbReference>
<dbReference type="FunFam" id="2.60.200.20:FF:000042">
    <property type="entry name" value="Kinesin-like protein Klp98A"/>
    <property type="match status" value="1"/>
</dbReference>
<feature type="domain" description="Kinesin motor" evidence="7">
    <location>
        <begin position="5"/>
        <end position="349"/>
    </location>
</feature>
<dbReference type="Gene3D" id="3.30.1520.10">
    <property type="entry name" value="Phox-like domain"/>
    <property type="match status" value="1"/>
</dbReference>
<dbReference type="SUPFAM" id="SSF49879">
    <property type="entry name" value="SMAD/FHA domain"/>
    <property type="match status" value="1"/>
</dbReference>
<dbReference type="AlphaFoldDB" id="A0A1B0CAM6"/>
<dbReference type="VEuPathDB" id="VectorBase:LLOJ001088"/>
<keyword evidence="3 6" id="KW-0175">Coiled coil</keyword>
<dbReference type="Proteomes" id="UP000092461">
    <property type="component" value="Unassembled WGS sequence"/>
</dbReference>
<evidence type="ECO:0000313" key="9">
    <source>
        <dbReference type="EMBL" id="MBC1173777.1"/>
    </source>
</evidence>
<dbReference type="GO" id="GO:0003777">
    <property type="term" value="F:microtubule motor activity"/>
    <property type="evidence" value="ECO:0007669"/>
    <property type="project" value="InterPro"/>
</dbReference>
<dbReference type="GO" id="GO:0007018">
    <property type="term" value="P:microtubule-based movement"/>
    <property type="evidence" value="ECO:0007669"/>
    <property type="project" value="InterPro"/>
</dbReference>
<reference evidence="11" key="1">
    <citation type="submission" date="2012-05" db="EMBL/GenBank/DDBJ databases">
        <title>Whole Genome Assembly of Lutzomyia longipalpis.</title>
        <authorList>
            <person name="Richards S."/>
            <person name="Qu C."/>
            <person name="Dillon R."/>
            <person name="Worley K."/>
            <person name="Scherer S."/>
            <person name="Batterton M."/>
            <person name="Taylor A."/>
            <person name="Hawes A."/>
            <person name="Hernandez B."/>
            <person name="Kovar C."/>
            <person name="Mandapat C."/>
            <person name="Pham C."/>
            <person name="Qu C."/>
            <person name="Jing C."/>
            <person name="Bess C."/>
            <person name="Bandaranaike D."/>
            <person name="Ngo D."/>
            <person name="Ongeri F."/>
            <person name="Arias F."/>
            <person name="Lara F."/>
            <person name="Weissenberger G."/>
            <person name="Kamau G."/>
            <person name="Han H."/>
            <person name="Shen H."/>
            <person name="Dinh H."/>
            <person name="Khalil I."/>
            <person name="Jones J."/>
            <person name="Shafer J."/>
            <person name="Jayaseelan J."/>
            <person name="Quiroz J."/>
            <person name="Blankenburg K."/>
            <person name="Nguyen L."/>
            <person name="Jackson L."/>
            <person name="Francisco L."/>
            <person name="Tang L.-Y."/>
            <person name="Pu L.-L."/>
            <person name="Perales L."/>
            <person name="Lorensuhewa L."/>
            <person name="Munidasa M."/>
            <person name="Coyle M."/>
            <person name="Taylor M."/>
            <person name="Puazo M."/>
            <person name="Firestine M."/>
            <person name="Scheel M."/>
            <person name="Javaid M."/>
            <person name="Wang M."/>
            <person name="Li M."/>
            <person name="Tabassum N."/>
            <person name="Saada N."/>
            <person name="Osuji N."/>
            <person name="Aqrawi P."/>
            <person name="Fu Q."/>
            <person name="Thornton R."/>
            <person name="Raj R."/>
            <person name="Goodspeed R."/>
            <person name="Mata R."/>
            <person name="Najjar R."/>
            <person name="Gubbala S."/>
            <person name="Lee S."/>
            <person name="Denson S."/>
            <person name="Patil S."/>
            <person name="Macmil S."/>
            <person name="Qi S."/>
            <person name="Matskevitch T."/>
            <person name="Palculict T."/>
            <person name="Mathew T."/>
            <person name="Vee V."/>
            <person name="Velamala V."/>
            <person name="Korchina V."/>
            <person name="Cai W."/>
            <person name="Liu W."/>
            <person name="Dai W."/>
            <person name="Zou X."/>
            <person name="Zhu Y."/>
            <person name="Zhang Y."/>
            <person name="Wu Y.-Q."/>
            <person name="Xin Y."/>
            <person name="Nazarath L."/>
            <person name="Kovar C."/>
            <person name="Han Y."/>
            <person name="Muzny D."/>
            <person name="Gibbs R."/>
        </authorList>
    </citation>
    <scope>NUCLEOTIDE SEQUENCE [LARGE SCALE GENOMIC DNA]</scope>
    <source>
        <strain evidence="11">Jacobina</strain>
    </source>
</reference>
<dbReference type="EMBL" id="AJWK01004116">
    <property type="status" value="NOT_ANNOTATED_CDS"/>
    <property type="molecule type" value="Genomic_DNA"/>
</dbReference>
<dbReference type="GO" id="GO:0005524">
    <property type="term" value="F:ATP binding"/>
    <property type="evidence" value="ECO:0007669"/>
    <property type="project" value="UniProtKB-UniRule"/>
</dbReference>
<dbReference type="Pfam" id="PF00498">
    <property type="entry name" value="FHA"/>
    <property type="match status" value="1"/>
</dbReference>
<feature type="binding site" evidence="5">
    <location>
        <begin position="108"/>
        <end position="115"/>
    </location>
    <ligand>
        <name>ATP</name>
        <dbReference type="ChEBI" id="CHEBI:30616"/>
    </ligand>
</feature>
<evidence type="ECO:0000313" key="11">
    <source>
        <dbReference type="Proteomes" id="UP000092461"/>
    </source>
</evidence>
<dbReference type="CDD" id="cd06874">
    <property type="entry name" value="PX_KIF16B_SNX23"/>
    <property type="match status" value="1"/>
</dbReference>
<dbReference type="Pfam" id="PF00225">
    <property type="entry name" value="Kinesin"/>
    <property type="match status" value="1"/>
</dbReference>
<dbReference type="Gene3D" id="2.60.200.20">
    <property type="match status" value="1"/>
</dbReference>
<reference evidence="10" key="3">
    <citation type="submission" date="2020-05" db="UniProtKB">
        <authorList>
            <consortium name="EnsemblMetazoa"/>
        </authorList>
    </citation>
    <scope>IDENTIFICATION</scope>
    <source>
        <strain evidence="10">Jacobina</strain>
    </source>
</reference>
<dbReference type="InterPro" id="IPR001752">
    <property type="entry name" value="Kinesin_motor_dom"/>
</dbReference>
<dbReference type="InterPro" id="IPR027417">
    <property type="entry name" value="P-loop_NTPase"/>
</dbReference>
<dbReference type="Gene3D" id="3.40.850.10">
    <property type="entry name" value="Kinesin motor domain"/>
    <property type="match status" value="1"/>
</dbReference>
<accession>A0A1B0CAM6</accession>
<sequence>MSSLKVIVAVRVRPFNQRELDMGANLIVHMDGKKTRLAKPRTPGSNGAICRDSLSKENFNEFTFDYSYWSFDDQDKHYVSQEEVYEDLGTDVINCAFQGYNACVFAYGQTGSGKTFTMMGNPDSLGLIPRICKSLFARMKVGSRSWDGIYNERVKDLLGPQSATHGLRVREHMTTGPYVENLSQHPVSDYDEIKECINKGNILRTTASTNMNDTSSRSHAIFTITFVQAGFTDDMPSETVSKIHLVDLAGSERANATGATGQRLKEGAHINKSLVTLGSVISALAEQTHPTNNKRILYIPYRDSVLTWLLKDSLGGNSKTIMIAAISPADCNYGETLSTLRYANRAKNIINKPTVNIDPNVKLIRELREEIMKLRAMLTVDNVEELTSKVLLDLQKKEAQEKVLTEEWTEKWREAQMILREQKSLGLRKSGYGVILDSEMPHLIGIHDDISTGVTLYSLKEGETTIGTDENDNPQDIVLSGVGIQPEHCRIVLSDGIATIWPKLPAQCWLNANLIEEPTRISQGDILLLGRTNMFRYNNPAEAAKLRKDLNRSRMDLSRLSLIAASRENLSVSFASDDELTGSRREKVYYPQEMVCREDAEVQEENRKILDTIGNALKQLNAERTQMHHQHRMKVAKLSRELNELIQQKRDQEAIFQLREQELNARREMLLWEKSNEEIQMEIIIRQKCALQTQLDSKKRDFFEYVARELQELSDCGKLDEHDIKILEDNPRPEDTSNLLLSVTENLDNSAAQFLKETLKRNKDEIDRMEKALMDKDQILCESDTKMKILDGKMTDLDAENQALLLERSHIDIEALNLKKQSMSLNLKKTSDADAQTDMVNELKTLDTSETYHTATSNCSIPSQLVFTPEAKQCEPIPRHGIMCDSGVSVDTNRTQEKSPKDPAEQCDEDRLSCVSCANSNGSDSGAQLQKLREQIASQKAHIMKTLETDCSDKAELDDLIFQLQELQKQKQILKTEIDSIHQPDEHPDIPESLNGSDDCANSSTIAPLGHYENSIYGTTNSIGQPSIETTHQQQRQDAENYVSIPSFIMRGAGKQTHYEYEVKVCLPDGRWTLLRRYSRFRELHNSMKNLYGEKIKDIPFPRREIFGSKSENVAKSRRRYLEAYLRRLLVVCAKIPQCPIYEGPGGCGVTKQSLVEFSGFFKKGLFESGKHGTG</sequence>
<evidence type="ECO:0000313" key="10">
    <source>
        <dbReference type="EnsemblMetazoa" id="LLOJ001088-PA"/>
    </source>
</evidence>
<evidence type="ECO:0000256" key="2">
    <source>
        <dbReference type="ARBA" id="ARBA00022840"/>
    </source>
</evidence>
<dbReference type="EnsemblMetazoa" id="LLOJ001088-RA">
    <property type="protein sequence ID" value="LLOJ001088-PA"/>
    <property type="gene ID" value="LLOJ001088"/>
</dbReference>
<keyword evidence="11" id="KW-1185">Reference proteome</keyword>
<keyword evidence="2 5" id="KW-0067">ATP-binding</keyword>
<dbReference type="InterPro" id="IPR000253">
    <property type="entry name" value="FHA_dom"/>
</dbReference>
<evidence type="ECO:0000256" key="5">
    <source>
        <dbReference type="PROSITE-ProRule" id="PRU00283"/>
    </source>
</evidence>
<dbReference type="PROSITE" id="PS50195">
    <property type="entry name" value="PX"/>
    <property type="match status" value="1"/>
</dbReference>
<dbReference type="FunFam" id="3.30.1520.10:FF:000044">
    <property type="entry name" value="Kinesin-like protein KIF16B"/>
    <property type="match status" value="1"/>
</dbReference>
<dbReference type="GO" id="GO:0008017">
    <property type="term" value="F:microtubule binding"/>
    <property type="evidence" value="ECO:0007669"/>
    <property type="project" value="InterPro"/>
</dbReference>
<evidence type="ECO:0000256" key="6">
    <source>
        <dbReference type="SAM" id="Coils"/>
    </source>
</evidence>
<dbReference type="PRINTS" id="PR00380">
    <property type="entry name" value="KINESINHEAVY"/>
</dbReference>
<name>A0A1B0CAM6_LUTLO</name>
<keyword evidence="4 5" id="KW-0505">Motor protein</keyword>
<keyword evidence="1 5" id="KW-0547">Nucleotide-binding</keyword>
<dbReference type="PANTHER" id="PTHR47117:SF6">
    <property type="entry name" value="KINESIN-LIKE PROTEIN KIF16B"/>
    <property type="match status" value="1"/>
</dbReference>
<dbReference type="InterPro" id="IPR036871">
    <property type="entry name" value="PX_dom_sf"/>
</dbReference>
<dbReference type="SUPFAM" id="SSF52540">
    <property type="entry name" value="P-loop containing nucleoside triphosphate hydrolases"/>
    <property type="match status" value="1"/>
</dbReference>
<dbReference type="FunFam" id="3.40.850.10:FF:000021">
    <property type="entry name" value="kinesin-like protein KIF16B isoform X1"/>
    <property type="match status" value="1"/>
</dbReference>
<organism evidence="10 11">
    <name type="scientific">Lutzomyia longipalpis</name>
    <name type="common">Sand fly</name>
    <dbReference type="NCBI Taxonomy" id="7200"/>
    <lineage>
        <taxon>Eukaryota</taxon>
        <taxon>Metazoa</taxon>
        <taxon>Ecdysozoa</taxon>
        <taxon>Arthropoda</taxon>
        <taxon>Hexapoda</taxon>
        <taxon>Insecta</taxon>
        <taxon>Pterygota</taxon>
        <taxon>Neoptera</taxon>
        <taxon>Endopterygota</taxon>
        <taxon>Diptera</taxon>
        <taxon>Nematocera</taxon>
        <taxon>Psychodoidea</taxon>
        <taxon>Psychodidae</taxon>
        <taxon>Lutzomyia</taxon>
        <taxon>Lutzomyia</taxon>
    </lineage>
</organism>
<dbReference type="GO" id="GO:0035091">
    <property type="term" value="F:phosphatidylinositol binding"/>
    <property type="evidence" value="ECO:0007669"/>
    <property type="project" value="InterPro"/>
</dbReference>
<dbReference type="SUPFAM" id="SSF64268">
    <property type="entry name" value="PX domain"/>
    <property type="match status" value="1"/>
</dbReference>
<feature type="coiled-coil region" evidence="6">
    <location>
        <begin position="628"/>
        <end position="655"/>
    </location>
</feature>
<evidence type="ECO:0000259" key="7">
    <source>
        <dbReference type="PROSITE" id="PS50067"/>
    </source>
</evidence>
<evidence type="ECO:0000256" key="4">
    <source>
        <dbReference type="ARBA" id="ARBA00023175"/>
    </source>
</evidence>
<dbReference type="InterPro" id="IPR008984">
    <property type="entry name" value="SMAD_FHA_dom_sf"/>
</dbReference>
<dbReference type="InterPro" id="IPR019821">
    <property type="entry name" value="Kinesin_motor_CS"/>
</dbReference>
<dbReference type="PROSITE" id="PS50067">
    <property type="entry name" value="KINESIN_MOTOR_2"/>
    <property type="match status" value="1"/>
</dbReference>
<feature type="domain" description="PX" evidence="8">
    <location>
        <begin position="1039"/>
        <end position="1175"/>
    </location>
</feature>
<dbReference type="InterPro" id="IPR001683">
    <property type="entry name" value="PX_dom"/>
</dbReference>
<feature type="coiled-coil region" evidence="6">
    <location>
        <begin position="929"/>
        <end position="977"/>
    </location>
</feature>
<comment type="similarity">
    <text evidence="5">Belongs to the TRAFAC class myosin-kinesin ATPase superfamily. Kinesin family.</text>
</comment>